<accession>A0AAV5VL79</accession>
<name>A0AAV5VL79_9BILA</name>
<feature type="non-terminal residue" evidence="2">
    <location>
        <position position="1"/>
    </location>
</feature>
<dbReference type="AlphaFoldDB" id="A0AAV5VL79"/>
<evidence type="ECO:0000313" key="3">
    <source>
        <dbReference type="Proteomes" id="UP001432322"/>
    </source>
</evidence>
<feature type="compositionally biased region" description="Basic residues" evidence="1">
    <location>
        <begin position="28"/>
        <end position="46"/>
    </location>
</feature>
<feature type="region of interest" description="Disordered" evidence="1">
    <location>
        <begin position="83"/>
        <end position="111"/>
    </location>
</feature>
<dbReference type="Proteomes" id="UP001432322">
    <property type="component" value="Unassembled WGS sequence"/>
</dbReference>
<protein>
    <submittedName>
        <fullName evidence="2">Uncharacterized protein</fullName>
    </submittedName>
</protein>
<comment type="caution">
    <text evidence="2">The sequence shown here is derived from an EMBL/GenBank/DDBJ whole genome shotgun (WGS) entry which is preliminary data.</text>
</comment>
<keyword evidence="3" id="KW-1185">Reference proteome</keyword>
<organism evidence="2 3">
    <name type="scientific">Pristionchus fissidentatus</name>
    <dbReference type="NCBI Taxonomy" id="1538716"/>
    <lineage>
        <taxon>Eukaryota</taxon>
        <taxon>Metazoa</taxon>
        <taxon>Ecdysozoa</taxon>
        <taxon>Nematoda</taxon>
        <taxon>Chromadorea</taxon>
        <taxon>Rhabditida</taxon>
        <taxon>Rhabditina</taxon>
        <taxon>Diplogasteromorpha</taxon>
        <taxon>Diplogasteroidea</taxon>
        <taxon>Neodiplogasteridae</taxon>
        <taxon>Pristionchus</taxon>
    </lineage>
</organism>
<gene>
    <name evidence="2" type="ORF">PFISCL1PPCAC_11445</name>
</gene>
<dbReference type="EMBL" id="BTSY01000003">
    <property type="protein sequence ID" value="GMT20148.1"/>
    <property type="molecule type" value="Genomic_DNA"/>
</dbReference>
<feature type="compositionally biased region" description="Polar residues" evidence="1">
    <location>
        <begin position="48"/>
        <end position="57"/>
    </location>
</feature>
<reference evidence="2" key="1">
    <citation type="submission" date="2023-10" db="EMBL/GenBank/DDBJ databases">
        <title>Genome assembly of Pristionchus species.</title>
        <authorList>
            <person name="Yoshida K."/>
            <person name="Sommer R.J."/>
        </authorList>
    </citation>
    <scope>NUCLEOTIDE SEQUENCE</scope>
    <source>
        <strain evidence="2">RS5133</strain>
    </source>
</reference>
<sequence length="165" mass="17980">EGQAARAAVSAQMGGTLSSPLGVARPPHPPHHAPHHGSHHHHHHNAQRVPSVSHSTSVCNHLFSPSDGAQIYLPSRQPHWPAWQQRKNVHPEERRDRVIKLDDPHSRAPFVSPPARRELPPYSSLSLNVVDSNSNYAAFNGNSNGTSAPSNGTTVIPNLYTLSIE</sequence>
<proteinExistence type="predicted"/>
<evidence type="ECO:0000313" key="2">
    <source>
        <dbReference type="EMBL" id="GMT20148.1"/>
    </source>
</evidence>
<feature type="non-terminal residue" evidence="2">
    <location>
        <position position="165"/>
    </location>
</feature>
<feature type="compositionally biased region" description="Basic and acidic residues" evidence="1">
    <location>
        <begin position="89"/>
        <end position="106"/>
    </location>
</feature>
<feature type="region of interest" description="Disordered" evidence="1">
    <location>
        <begin position="1"/>
        <end position="57"/>
    </location>
</feature>
<evidence type="ECO:0000256" key="1">
    <source>
        <dbReference type="SAM" id="MobiDB-lite"/>
    </source>
</evidence>